<gene>
    <name evidence="2" type="ORF">GPY61_10145</name>
</gene>
<dbReference type="AlphaFoldDB" id="A0A7X3FYI3"/>
<evidence type="ECO:0000313" key="2">
    <source>
        <dbReference type="EMBL" id="MVW60292.1"/>
    </source>
</evidence>
<feature type="chain" id="PRO_5031322913" evidence="1">
    <location>
        <begin position="23"/>
        <end position="136"/>
    </location>
</feature>
<evidence type="ECO:0000313" key="3">
    <source>
        <dbReference type="Proteomes" id="UP000443353"/>
    </source>
</evidence>
<keyword evidence="3" id="KW-1185">Reference proteome</keyword>
<keyword evidence="1" id="KW-0732">Signal</keyword>
<name>A0A7X3FYI3_9BURK</name>
<reference evidence="2 3" key="1">
    <citation type="submission" date="2019-12" db="EMBL/GenBank/DDBJ databases">
        <authorList>
            <person name="Li C."/>
            <person name="Zhao J."/>
        </authorList>
    </citation>
    <scope>NUCLEOTIDE SEQUENCE [LARGE SCALE GENOMIC DNA]</scope>
    <source>
        <strain evidence="2 3">NEAU-DD11</strain>
    </source>
</reference>
<proteinExistence type="predicted"/>
<sequence length="136" mass="14859">MKRLIANAAMIGVALVTGVALAAGVPQDARRGPAGIAAGQPLPNARTALIKQGWQPVRRHATDGYEYSGAELELTKRRIFEVDSCSSDSSRCILYYQRKGECLRMDTIGETLDVMTVTRWTHECPDAPPQRSTAEK</sequence>
<accession>A0A7X3FYI3</accession>
<dbReference type="EMBL" id="WSES01000003">
    <property type="protein sequence ID" value="MVW60292.1"/>
    <property type="molecule type" value="Genomic_DNA"/>
</dbReference>
<dbReference type="Proteomes" id="UP000443353">
    <property type="component" value="Unassembled WGS sequence"/>
</dbReference>
<evidence type="ECO:0000256" key="1">
    <source>
        <dbReference type="SAM" id="SignalP"/>
    </source>
</evidence>
<organism evidence="2 3">
    <name type="scientific">Massilia cellulosiltytica</name>
    <dbReference type="NCBI Taxonomy" id="2683234"/>
    <lineage>
        <taxon>Bacteria</taxon>
        <taxon>Pseudomonadati</taxon>
        <taxon>Pseudomonadota</taxon>
        <taxon>Betaproteobacteria</taxon>
        <taxon>Burkholderiales</taxon>
        <taxon>Oxalobacteraceae</taxon>
        <taxon>Telluria group</taxon>
        <taxon>Massilia</taxon>
    </lineage>
</organism>
<dbReference type="RefSeq" id="WP_156403879.1">
    <property type="nucleotide sequence ID" value="NZ_WSES01000003.1"/>
</dbReference>
<comment type="caution">
    <text evidence="2">The sequence shown here is derived from an EMBL/GenBank/DDBJ whole genome shotgun (WGS) entry which is preliminary data.</text>
</comment>
<feature type="signal peptide" evidence="1">
    <location>
        <begin position="1"/>
        <end position="22"/>
    </location>
</feature>
<protein>
    <submittedName>
        <fullName evidence="2">Uncharacterized protein</fullName>
    </submittedName>
</protein>